<feature type="region of interest" description="Disordered" evidence="1">
    <location>
        <begin position="1"/>
        <end position="23"/>
    </location>
</feature>
<accession>A0A0M9ES09</accession>
<sequence length="227" mass="25275">MRASPGDAEQGFKQGFGLVPKPNLKPQNALTVFSHDRSFGLGPSSKARVRVRWFLEQAMTLVSSSSWSPKNTKPQPSPTLSTQETQLRPSPPRRVTLAAQSPMTCERPRRPPPKNPDCPALQTRYCTVLYGFIMSNQRSPHPLWQKMGLGGPPPGSHGQARWLLVLGGNLGWLLNNNNQGFASKPRPSLSVQTPPLRKQRRKKWKPLGDVEFTGVSAMELTLPQPRW</sequence>
<protein>
    <submittedName>
        <fullName evidence="2">Uncharacterized protein</fullName>
    </submittedName>
</protein>
<feature type="region of interest" description="Disordered" evidence="1">
    <location>
        <begin position="64"/>
        <end position="118"/>
    </location>
</feature>
<feature type="compositionally biased region" description="Polar residues" evidence="1">
    <location>
        <begin position="64"/>
        <end position="88"/>
    </location>
</feature>
<organism evidence="2 3">
    <name type="scientific">Fusarium langsethiae</name>
    <dbReference type="NCBI Taxonomy" id="179993"/>
    <lineage>
        <taxon>Eukaryota</taxon>
        <taxon>Fungi</taxon>
        <taxon>Dikarya</taxon>
        <taxon>Ascomycota</taxon>
        <taxon>Pezizomycotina</taxon>
        <taxon>Sordariomycetes</taxon>
        <taxon>Hypocreomycetidae</taxon>
        <taxon>Hypocreales</taxon>
        <taxon>Nectriaceae</taxon>
        <taxon>Fusarium</taxon>
    </lineage>
</organism>
<reference evidence="2 3" key="1">
    <citation type="submission" date="2015-04" db="EMBL/GenBank/DDBJ databases">
        <title>The draft genome sequence of Fusarium langsethiae, a T-2/HT-2 mycotoxin producer.</title>
        <authorList>
            <person name="Lysoe E."/>
            <person name="Divon H.H."/>
            <person name="Terzi V."/>
            <person name="Orru L."/>
            <person name="Lamontanara A."/>
            <person name="Kolseth A.-K."/>
            <person name="Frandsen R.J."/>
            <person name="Nielsen K."/>
            <person name="Thrane U."/>
        </authorList>
    </citation>
    <scope>NUCLEOTIDE SEQUENCE [LARGE SCALE GENOMIC DNA]</scope>
    <source>
        <strain evidence="2 3">Fl201059</strain>
    </source>
</reference>
<keyword evidence="3" id="KW-1185">Reference proteome</keyword>
<comment type="caution">
    <text evidence="2">The sequence shown here is derived from an EMBL/GenBank/DDBJ whole genome shotgun (WGS) entry which is preliminary data.</text>
</comment>
<dbReference type="OrthoDB" id="10631290at2759"/>
<dbReference type="AlphaFoldDB" id="A0A0M9ES09"/>
<gene>
    <name evidence="2" type="ORF">FLAG1_08695</name>
</gene>
<dbReference type="Proteomes" id="UP000037904">
    <property type="component" value="Unassembled WGS sequence"/>
</dbReference>
<evidence type="ECO:0000313" key="2">
    <source>
        <dbReference type="EMBL" id="KPA38472.1"/>
    </source>
</evidence>
<name>A0A0M9ES09_FUSLA</name>
<evidence type="ECO:0000256" key="1">
    <source>
        <dbReference type="SAM" id="MobiDB-lite"/>
    </source>
</evidence>
<proteinExistence type="predicted"/>
<evidence type="ECO:0000313" key="3">
    <source>
        <dbReference type="Proteomes" id="UP000037904"/>
    </source>
</evidence>
<dbReference type="EMBL" id="JXCE01000276">
    <property type="protein sequence ID" value="KPA38472.1"/>
    <property type="molecule type" value="Genomic_DNA"/>
</dbReference>